<dbReference type="PANTHER" id="PTHR35580">
    <property type="entry name" value="CELL SURFACE GLYCOPROTEIN (S-LAYER PROTEIN)-LIKE PROTEIN"/>
    <property type="match status" value="1"/>
</dbReference>
<keyword evidence="3" id="KW-1185">Reference proteome</keyword>
<feature type="signal peptide" evidence="1">
    <location>
        <begin position="1"/>
        <end position="25"/>
    </location>
</feature>
<dbReference type="PANTHER" id="PTHR35580:SF1">
    <property type="entry name" value="PHYTASE-LIKE DOMAIN-CONTAINING PROTEIN"/>
    <property type="match status" value="1"/>
</dbReference>
<reference evidence="2 3" key="1">
    <citation type="submission" date="2019-02" db="EMBL/GenBank/DDBJ databases">
        <title>Deep-cultivation of Planctomycetes and their phenomic and genomic characterization uncovers novel biology.</title>
        <authorList>
            <person name="Wiegand S."/>
            <person name="Jogler M."/>
            <person name="Boedeker C."/>
            <person name="Pinto D."/>
            <person name="Vollmers J."/>
            <person name="Rivas-Marin E."/>
            <person name="Kohn T."/>
            <person name="Peeters S.H."/>
            <person name="Heuer A."/>
            <person name="Rast P."/>
            <person name="Oberbeckmann S."/>
            <person name="Bunk B."/>
            <person name="Jeske O."/>
            <person name="Meyerdierks A."/>
            <person name="Storesund J.E."/>
            <person name="Kallscheuer N."/>
            <person name="Luecker S."/>
            <person name="Lage O.M."/>
            <person name="Pohl T."/>
            <person name="Merkel B.J."/>
            <person name="Hornburger P."/>
            <person name="Mueller R.-W."/>
            <person name="Bruemmer F."/>
            <person name="Labrenz M."/>
            <person name="Spormann A.M."/>
            <person name="Op den Camp H."/>
            <person name="Overmann J."/>
            <person name="Amann R."/>
            <person name="Jetten M.S.M."/>
            <person name="Mascher T."/>
            <person name="Medema M.H."/>
            <person name="Devos D.P."/>
            <person name="Kaster A.-K."/>
            <person name="Ovreas L."/>
            <person name="Rohde M."/>
            <person name="Galperin M.Y."/>
            <person name="Jogler C."/>
        </authorList>
    </citation>
    <scope>NUCLEOTIDE SEQUENCE [LARGE SCALE GENOMIC DNA]</scope>
    <source>
        <strain evidence="2 3">FF011L</strain>
    </source>
</reference>
<accession>A0A517M9D6</accession>
<name>A0A517M9D6_9BACT</name>
<proteinExistence type="predicted"/>
<gene>
    <name evidence="2" type="ORF">FF011L_02380</name>
</gene>
<dbReference type="OrthoDB" id="253958at2"/>
<evidence type="ECO:0000313" key="2">
    <source>
        <dbReference type="EMBL" id="QDS91508.1"/>
    </source>
</evidence>
<evidence type="ECO:0000313" key="3">
    <source>
        <dbReference type="Proteomes" id="UP000320672"/>
    </source>
</evidence>
<dbReference type="RefSeq" id="WP_145349560.1">
    <property type="nucleotide sequence ID" value="NZ_CP036262.1"/>
</dbReference>
<dbReference type="Pfam" id="PF06739">
    <property type="entry name" value="SBBP"/>
    <property type="match status" value="1"/>
</dbReference>
<evidence type="ECO:0000256" key="1">
    <source>
        <dbReference type="SAM" id="SignalP"/>
    </source>
</evidence>
<dbReference type="EMBL" id="CP036262">
    <property type="protein sequence ID" value="QDS91508.1"/>
    <property type="molecule type" value="Genomic_DNA"/>
</dbReference>
<dbReference type="InterPro" id="IPR010620">
    <property type="entry name" value="SBBP_repeat"/>
</dbReference>
<dbReference type="SUPFAM" id="SSF101898">
    <property type="entry name" value="NHL repeat"/>
    <property type="match status" value="1"/>
</dbReference>
<sequence precursor="true">MQRIAFYTSCFAFAFLAMLGPSAAAADSYELAFSTYLGGSDWEHARDVFVDEAGSVYITGGTQSADFPTTEGVLQRQHDQSGNQIGSGGYCDAFVSKFDADGQLLWSTLLGGPNYDRAYAVEVDAAGYVYISGRSGPGFPVTDGSFQSEFKGTDNGIYGLQNGFVAKLKPDGSAIEWAAYVGVGQLCRDLSVDAEGDIYVALHYTAKGPLPPAAWFSNAYQPTPAGGVEIGALKIAGDGSRVHWATWLGGSGNETPNCGLRTDKHNNVYLNFSTHSVDVPTTDQAHRRSYSGEGDAFIAKLSSDGSQLLFGTYFGSRGIEEGNSTHNMALDQDGNAYLCTLTTSDDLPVTQGAFQRKFAGGKSDIAIAKFSTSTGGLLACTYVGGSGEEEPDGIGIDHNGNVFFAGKTSSANFPITATALQSLHAKPHDATATLLSADFSQLKFSSYLGGQSYDYGRAGFLDKQGNLYLTGSTNGPGWPVKRAHQPQFAGGGGGKELCYEGGCYAGDVILAKLKRQPD</sequence>
<feature type="chain" id="PRO_5022100962" evidence="1">
    <location>
        <begin position="26"/>
        <end position="518"/>
    </location>
</feature>
<dbReference type="KEGG" id="rml:FF011L_02380"/>
<dbReference type="InterPro" id="IPR052918">
    <property type="entry name" value="Motility_Chemotaxis_Reg"/>
</dbReference>
<dbReference type="AlphaFoldDB" id="A0A517M9D6"/>
<organism evidence="2 3">
    <name type="scientific">Roseimaritima multifibrata</name>
    <dbReference type="NCBI Taxonomy" id="1930274"/>
    <lineage>
        <taxon>Bacteria</taxon>
        <taxon>Pseudomonadati</taxon>
        <taxon>Planctomycetota</taxon>
        <taxon>Planctomycetia</taxon>
        <taxon>Pirellulales</taxon>
        <taxon>Pirellulaceae</taxon>
        <taxon>Roseimaritima</taxon>
    </lineage>
</organism>
<dbReference type="Proteomes" id="UP000320672">
    <property type="component" value="Chromosome"/>
</dbReference>
<protein>
    <submittedName>
        <fullName evidence="2">Beta-propeller repeat protein</fullName>
    </submittedName>
</protein>
<keyword evidence="1" id="KW-0732">Signal</keyword>